<reference evidence="1 2" key="1">
    <citation type="journal article" date="2011" name="Science">
        <title>The ecoresponsive genome of Daphnia pulex.</title>
        <authorList>
            <person name="Colbourne J.K."/>
            <person name="Pfrender M.E."/>
            <person name="Gilbert D."/>
            <person name="Thomas W.K."/>
            <person name="Tucker A."/>
            <person name="Oakley T.H."/>
            <person name="Tokishita S."/>
            <person name="Aerts A."/>
            <person name="Arnold G.J."/>
            <person name="Basu M.K."/>
            <person name="Bauer D.J."/>
            <person name="Caceres C.E."/>
            <person name="Carmel L."/>
            <person name="Casola C."/>
            <person name="Choi J.H."/>
            <person name="Detter J.C."/>
            <person name="Dong Q."/>
            <person name="Dusheyko S."/>
            <person name="Eads B.D."/>
            <person name="Frohlich T."/>
            <person name="Geiler-Samerotte K.A."/>
            <person name="Gerlach D."/>
            <person name="Hatcher P."/>
            <person name="Jogdeo S."/>
            <person name="Krijgsveld J."/>
            <person name="Kriventseva E.V."/>
            <person name="Kultz D."/>
            <person name="Laforsch C."/>
            <person name="Lindquist E."/>
            <person name="Lopez J."/>
            <person name="Manak J.R."/>
            <person name="Muller J."/>
            <person name="Pangilinan J."/>
            <person name="Patwardhan R.P."/>
            <person name="Pitluck S."/>
            <person name="Pritham E.J."/>
            <person name="Rechtsteiner A."/>
            <person name="Rho M."/>
            <person name="Rogozin I.B."/>
            <person name="Sakarya O."/>
            <person name="Salamov A."/>
            <person name="Schaack S."/>
            <person name="Shapiro H."/>
            <person name="Shiga Y."/>
            <person name="Skalitzky C."/>
            <person name="Smith Z."/>
            <person name="Souvorov A."/>
            <person name="Sung W."/>
            <person name="Tang Z."/>
            <person name="Tsuchiya D."/>
            <person name="Tu H."/>
            <person name="Vos H."/>
            <person name="Wang M."/>
            <person name="Wolf Y.I."/>
            <person name="Yamagata H."/>
            <person name="Yamada T."/>
            <person name="Ye Y."/>
            <person name="Shaw J.R."/>
            <person name="Andrews J."/>
            <person name="Crease T.J."/>
            <person name="Tang H."/>
            <person name="Lucas S.M."/>
            <person name="Robertson H.M."/>
            <person name="Bork P."/>
            <person name="Koonin E.V."/>
            <person name="Zdobnov E.M."/>
            <person name="Grigoriev I.V."/>
            <person name="Lynch M."/>
            <person name="Boore J.L."/>
        </authorList>
    </citation>
    <scope>NUCLEOTIDE SEQUENCE [LARGE SCALE GENOMIC DNA]</scope>
</reference>
<gene>
    <name evidence="1" type="ORF">DAPPUDRAFT_338188</name>
</gene>
<proteinExistence type="predicted"/>
<accession>E9I2K4</accession>
<evidence type="ECO:0000313" key="2">
    <source>
        <dbReference type="Proteomes" id="UP000000305"/>
    </source>
</evidence>
<dbReference type="InParanoid" id="E9I2K4"/>
<dbReference type="HOGENOM" id="CLU_2006171_0_0_1"/>
<dbReference type="EMBL" id="GL734142">
    <property type="protein sequence ID" value="EFX61776.1"/>
    <property type="molecule type" value="Genomic_DNA"/>
</dbReference>
<organism evidence="1 2">
    <name type="scientific">Daphnia pulex</name>
    <name type="common">Water flea</name>
    <dbReference type="NCBI Taxonomy" id="6669"/>
    <lineage>
        <taxon>Eukaryota</taxon>
        <taxon>Metazoa</taxon>
        <taxon>Ecdysozoa</taxon>
        <taxon>Arthropoda</taxon>
        <taxon>Crustacea</taxon>
        <taxon>Branchiopoda</taxon>
        <taxon>Diplostraca</taxon>
        <taxon>Cladocera</taxon>
        <taxon>Anomopoda</taxon>
        <taxon>Daphniidae</taxon>
        <taxon>Daphnia</taxon>
    </lineage>
</organism>
<dbReference type="Proteomes" id="UP000000305">
    <property type="component" value="Unassembled WGS sequence"/>
</dbReference>
<evidence type="ECO:0008006" key="3">
    <source>
        <dbReference type="Google" id="ProtNLM"/>
    </source>
</evidence>
<dbReference type="KEGG" id="dpx:DAPPUDRAFT_338188"/>
<keyword evidence="2" id="KW-1185">Reference proteome</keyword>
<evidence type="ECO:0000313" key="1">
    <source>
        <dbReference type="EMBL" id="EFX61776.1"/>
    </source>
</evidence>
<dbReference type="OrthoDB" id="8060515at2759"/>
<dbReference type="AlphaFoldDB" id="E9I2K4"/>
<protein>
    <recommendedName>
        <fullName evidence="3">GAG-pre-integrase domain-containing protein</fullName>
    </recommendedName>
</protein>
<sequence>MDINFTDSNAFIGRNGVLEITASRLEKDLYRLDILILSEDNACLARSTSLSFEDLHRCLNHISYQTIIKMAHTEAILGLVLPSGQPPTDHCHDCATAKCFGAFFLLASLNHNESAHSSTATSAD</sequence>
<name>E9I2K4_DAPPU</name>